<evidence type="ECO:0000256" key="8">
    <source>
        <dbReference type="ARBA" id="ARBA00023163"/>
    </source>
</evidence>
<dbReference type="InterPro" id="IPR009061">
    <property type="entry name" value="DNA-bd_dom_put_sf"/>
</dbReference>
<evidence type="ECO:0000313" key="12">
    <source>
        <dbReference type="EMBL" id="MCG6663365.1"/>
    </source>
</evidence>
<dbReference type="InterPro" id="IPR010211">
    <property type="entry name" value="Redox-sen_tscrpt-act_SoxR"/>
</dbReference>
<keyword evidence="3" id="KW-0479">Metal-binding</keyword>
<dbReference type="PROSITE" id="PS50937">
    <property type="entry name" value="HTH_MERR_2"/>
    <property type="match status" value="1"/>
</dbReference>
<feature type="domain" description="HTH merR-type" evidence="10">
    <location>
        <begin position="30"/>
        <end position="98"/>
    </location>
</feature>
<keyword evidence="5" id="KW-0411">Iron-sulfur</keyword>
<evidence type="ECO:0000256" key="2">
    <source>
        <dbReference type="ARBA" id="ARBA00022714"/>
    </source>
</evidence>
<dbReference type="Pfam" id="PF09278">
    <property type="entry name" value="MerR-DNA-bind"/>
    <property type="match status" value="1"/>
</dbReference>
<evidence type="ECO:0000313" key="13">
    <source>
        <dbReference type="Proteomes" id="UP000518091"/>
    </source>
</evidence>
<dbReference type="InterPro" id="IPR000551">
    <property type="entry name" value="MerR-type_HTH_dom"/>
</dbReference>
<evidence type="ECO:0000256" key="9">
    <source>
        <dbReference type="SAM" id="MobiDB-lite"/>
    </source>
</evidence>
<dbReference type="PROSITE" id="PS00552">
    <property type="entry name" value="HTH_MERR_1"/>
    <property type="match status" value="1"/>
</dbReference>
<reference evidence="11 13" key="2">
    <citation type="submission" date="2020-07" db="EMBL/GenBank/DDBJ databases">
        <title>Identification of Halomonas strains.</title>
        <authorList>
            <person name="Xiao Z."/>
            <person name="Shen J."/>
        </authorList>
    </citation>
    <scope>NUCLEOTIDE SEQUENCE [LARGE SCALE GENOMIC DNA]</scope>
    <source>
        <strain evidence="11 13">DSM 17331</strain>
    </source>
</reference>
<dbReference type="InterPro" id="IPR015358">
    <property type="entry name" value="Tscrpt_reg_MerR_DNA-bd"/>
</dbReference>
<dbReference type="GO" id="GO:0003700">
    <property type="term" value="F:DNA-binding transcription factor activity"/>
    <property type="evidence" value="ECO:0007669"/>
    <property type="project" value="InterPro"/>
</dbReference>
<dbReference type="Gene3D" id="1.10.1660.10">
    <property type="match status" value="1"/>
</dbReference>
<keyword evidence="6" id="KW-0805">Transcription regulation</keyword>
<dbReference type="PANTHER" id="PTHR30204:SF0">
    <property type="entry name" value="REDOX-SENSITIVE TRANSCRIPTIONAL ACTIVATOR SOXR"/>
    <property type="match status" value="1"/>
</dbReference>
<name>A0A7V9W3J6_9GAMM</name>
<evidence type="ECO:0000313" key="11">
    <source>
        <dbReference type="EMBL" id="MBA2780427.1"/>
    </source>
</evidence>
<dbReference type="Pfam" id="PF00376">
    <property type="entry name" value="MerR"/>
    <property type="match status" value="1"/>
</dbReference>
<evidence type="ECO:0000256" key="4">
    <source>
        <dbReference type="ARBA" id="ARBA00023004"/>
    </source>
</evidence>
<dbReference type="EMBL" id="JABFUB010000021">
    <property type="protein sequence ID" value="MCG6663365.1"/>
    <property type="molecule type" value="Genomic_DNA"/>
</dbReference>
<evidence type="ECO:0000313" key="14">
    <source>
        <dbReference type="Proteomes" id="UP000814353"/>
    </source>
</evidence>
<dbReference type="NCBIfam" id="TIGR01950">
    <property type="entry name" value="SoxR"/>
    <property type="match status" value="1"/>
</dbReference>
<accession>A0A7V9W3J6</accession>
<keyword evidence="2" id="KW-0001">2Fe-2S</keyword>
<evidence type="ECO:0000256" key="7">
    <source>
        <dbReference type="ARBA" id="ARBA00023125"/>
    </source>
</evidence>
<reference evidence="12 14" key="1">
    <citation type="submission" date="2020-05" db="EMBL/GenBank/DDBJ databases">
        <title>Comparative genomic analysis of denitrifying bacteria from Halomonas genus.</title>
        <authorList>
            <person name="Wang L."/>
            <person name="Shao Z."/>
        </authorList>
    </citation>
    <scope>NUCLEOTIDE SEQUENCE [LARGE SCALE GENOMIC DNA]</scope>
    <source>
        <strain evidence="12 14">DSM 17331</strain>
    </source>
</reference>
<keyword evidence="8" id="KW-0804">Transcription</keyword>
<dbReference type="Proteomes" id="UP000814353">
    <property type="component" value="Unassembled WGS sequence"/>
</dbReference>
<dbReference type="GO" id="GO:0051537">
    <property type="term" value="F:2 iron, 2 sulfur cluster binding"/>
    <property type="evidence" value="ECO:0007669"/>
    <property type="project" value="UniProtKB-KW"/>
</dbReference>
<feature type="region of interest" description="Disordered" evidence="9">
    <location>
        <begin position="1"/>
        <end position="23"/>
    </location>
</feature>
<sequence>MTDPATCDTSSTPSRKASGKRKDCALRHRELSVGEVARRSGLAVSAIHFYEAKGLIRSRRNAGNQRRFSRDVLRRVAIIKVAQRTGITLGEIRAAFDTLPDTRAPAAADWQRLSANWRQALDDRIVRLTQLRDQLDHCIGCGCLSIEECPLRNPEDELAEEGAGPRLLDPD</sequence>
<dbReference type="PRINTS" id="PR00040">
    <property type="entry name" value="HTHMERR"/>
</dbReference>
<evidence type="ECO:0000259" key="10">
    <source>
        <dbReference type="PROSITE" id="PS50937"/>
    </source>
</evidence>
<comment type="caution">
    <text evidence="11">The sequence shown here is derived from an EMBL/GenBank/DDBJ whole genome shotgun (WGS) entry which is preliminary data.</text>
</comment>
<keyword evidence="4" id="KW-0408">Iron</keyword>
<organism evidence="11 13">
    <name type="scientific">Billgrantia kenyensis</name>
    <dbReference type="NCBI Taxonomy" id="321266"/>
    <lineage>
        <taxon>Bacteria</taxon>
        <taxon>Pseudomonadati</taxon>
        <taxon>Pseudomonadota</taxon>
        <taxon>Gammaproteobacteria</taxon>
        <taxon>Oceanospirillales</taxon>
        <taxon>Halomonadaceae</taxon>
        <taxon>Billgrantia</taxon>
    </lineage>
</organism>
<gene>
    <name evidence="11" type="primary">soxR</name>
    <name evidence="11" type="ORF">H1D44_16190</name>
    <name evidence="12" type="ORF">HOP48_17690</name>
</gene>
<protein>
    <recommendedName>
        <fullName evidence="1">Redox-sensitive transcriptional activator SoxR</fullName>
    </recommendedName>
</protein>
<dbReference type="RefSeq" id="WP_181515893.1">
    <property type="nucleotide sequence ID" value="NZ_JABFUB010000021.1"/>
</dbReference>
<dbReference type="EMBL" id="JACEFT010000024">
    <property type="protein sequence ID" value="MBA2780427.1"/>
    <property type="molecule type" value="Genomic_DNA"/>
</dbReference>
<keyword evidence="14" id="KW-1185">Reference proteome</keyword>
<evidence type="ECO:0000256" key="3">
    <source>
        <dbReference type="ARBA" id="ARBA00022723"/>
    </source>
</evidence>
<proteinExistence type="predicted"/>
<dbReference type="GO" id="GO:0003677">
    <property type="term" value="F:DNA binding"/>
    <property type="evidence" value="ECO:0007669"/>
    <property type="project" value="UniProtKB-KW"/>
</dbReference>
<dbReference type="SMART" id="SM00422">
    <property type="entry name" value="HTH_MERR"/>
    <property type="match status" value="1"/>
</dbReference>
<dbReference type="Proteomes" id="UP000518091">
    <property type="component" value="Unassembled WGS sequence"/>
</dbReference>
<dbReference type="GO" id="GO:0006979">
    <property type="term" value="P:response to oxidative stress"/>
    <property type="evidence" value="ECO:0007669"/>
    <property type="project" value="InterPro"/>
</dbReference>
<evidence type="ECO:0000256" key="5">
    <source>
        <dbReference type="ARBA" id="ARBA00023014"/>
    </source>
</evidence>
<dbReference type="PANTHER" id="PTHR30204">
    <property type="entry name" value="REDOX-CYCLING DRUG-SENSING TRANSCRIPTIONAL ACTIVATOR SOXR"/>
    <property type="match status" value="1"/>
</dbReference>
<keyword evidence="7" id="KW-0238">DNA-binding</keyword>
<dbReference type="InterPro" id="IPR047057">
    <property type="entry name" value="MerR_fam"/>
</dbReference>
<evidence type="ECO:0000256" key="1">
    <source>
        <dbReference type="ARBA" id="ARBA00014474"/>
    </source>
</evidence>
<dbReference type="SUPFAM" id="SSF46955">
    <property type="entry name" value="Putative DNA-binding domain"/>
    <property type="match status" value="1"/>
</dbReference>
<evidence type="ECO:0000256" key="6">
    <source>
        <dbReference type="ARBA" id="ARBA00023015"/>
    </source>
</evidence>
<dbReference type="GO" id="GO:0046872">
    <property type="term" value="F:metal ion binding"/>
    <property type="evidence" value="ECO:0007669"/>
    <property type="project" value="UniProtKB-KW"/>
</dbReference>
<dbReference type="AlphaFoldDB" id="A0A7V9W3J6"/>
<dbReference type="CDD" id="cd01110">
    <property type="entry name" value="HTH_SoxR"/>
    <property type="match status" value="1"/>
</dbReference>